<feature type="domain" description="Histidine kinase" evidence="7">
    <location>
        <begin position="348"/>
        <end position="607"/>
    </location>
</feature>
<dbReference type="SUPFAM" id="SSF55874">
    <property type="entry name" value="ATPase domain of HSP90 chaperone/DNA topoisomerase II/histidine kinase"/>
    <property type="match status" value="1"/>
</dbReference>
<dbReference type="InterPro" id="IPR003661">
    <property type="entry name" value="HisK_dim/P_dom"/>
</dbReference>
<gene>
    <name evidence="10" type="ORF">ENR15_24130</name>
</gene>
<evidence type="ECO:0000256" key="3">
    <source>
        <dbReference type="ARBA" id="ARBA00022553"/>
    </source>
</evidence>
<dbReference type="SMART" id="SM00091">
    <property type="entry name" value="PAS"/>
    <property type="match status" value="2"/>
</dbReference>
<dbReference type="Gene3D" id="3.30.565.10">
    <property type="entry name" value="Histidine kinase-like ATPase, C-terminal domain"/>
    <property type="match status" value="1"/>
</dbReference>
<feature type="coiled-coil region" evidence="6">
    <location>
        <begin position="298"/>
        <end position="332"/>
    </location>
</feature>
<dbReference type="InterPro" id="IPR004358">
    <property type="entry name" value="Sig_transdc_His_kin-like_C"/>
</dbReference>
<dbReference type="Gene3D" id="1.10.287.130">
    <property type="match status" value="1"/>
</dbReference>
<reference evidence="10" key="1">
    <citation type="journal article" date="2020" name="mSystems">
        <title>Genome- and Community-Level Interaction Insights into Carbon Utilization and Element Cycling Functions of Hydrothermarchaeota in Hydrothermal Sediment.</title>
        <authorList>
            <person name="Zhou Z."/>
            <person name="Liu Y."/>
            <person name="Xu W."/>
            <person name="Pan J."/>
            <person name="Luo Z.H."/>
            <person name="Li M."/>
        </authorList>
    </citation>
    <scope>NUCLEOTIDE SEQUENCE [LARGE SCALE GENOMIC DNA]</scope>
    <source>
        <strain evidence="10">SpSt-374</strain>
    </source>
</reference>
<name>A0A7C3VQG6_9CYAN</name>
<protein>
    <recommendedName>
        <fullName evidence="2">histidine kinase</fullName>
        <ecNumber evidence="2">2.7.13.3</ecNumber>
    </recommendedName>
</protein>
<keyword evidence="3" id="KW-0597">Phosphoprotein</keyword>
<dbReference type="SMART" id="SM00086">
    <property type="entry name" value="PAC"/>
    <property type="match status" value="1"/>
</dbReference>
<dbReference type="PROSITE" id="PS50112">
    <property type="entry name" value="PAS"/>
    <property type="match status" value="1"/>
</dbReference>
<dbReference type="PROSITE" id="PS50109">
    <property type="entry name" value="HIS_KIN"/>
    <property type="match status" value="1"/>
</dbReference>
<dbReference type="Pfam" id="PF13426">
    <property type="entry name" value="PAS_9"/>
    <property type="match status" value="1"/>
</dbReference>
<evidence type="ECO:0000259" key="7">
    <source>
        <dbReference type="PROSITE" id="PS50109"/>
    </source>
</evidence>
<keyword evidence="4 10" id="KW-0418">Kinase</keyword>
<evidence type="ECO:0000256" key="2">
    <source>
        <dbReference type="ARBA" id="ARBA00012438"/>
    </source>
</evidence>
<dbReference type="InterPro" id="IPR036097">
    <property type="entry name" value="HisK_dim/P_sf"/>
</dbReference>
<dbReference type="Pfam" id="PF02518">
    <property type="entry name" value="HATPase_c"/>
    <property type="match status" value="1"/>
</dbReference>
<dbReference type="InterPro" id="IPR003594">
    <property type="entry name" value="HATPase_dom"/>
</dbReference>
<proteinExistence type="predicted"/>
<dbReference type="InterPro" id="IPR000700">
    <property type="entry name" value="PAS-assoc_C"/>
</dbReference>
<keyword evidence="5" id="KW-0902">Two-component regulatory system</keyword>
<dbReference type="GO" id="GO:0000155">
    <property type="term" value="F:phosphorelay sensor kinase activity"/>
    <property type="evidence" value="ECO:0007669"/>
    <property type="project" value="InterPro"/>
</dbReference>
<evidence type="ECO:0000256" key="5">
    <source>
        <dbReference type="ARBA" id="ARBA00023012"/>
    </source>
</evidence>
<dbReference type="InterPro" id="IPR005467">
    <property type="entry name" value="His_kinase_dom"/>
</dbReference>
<dbReference type="Gene3D" id="3.30.450.20">
    <property type="entry name" value="PAS domain"/>
    <property type="match status" value="2"/>
</dbReference>
<dbReference type="AlphaFoldDB" id="A0A7C3VQG6"/>
<dbReference type="SMART" id="SM00387">
    <property type="entry name" value="HATPase_c"/>
    <property type="match status" value="1"/>
</dbReference>
<dbReference type="PROSITE" id="PS50113">
    <property type="entry name" value="PAC"/>
    <property type="match status" value="1"/>
</dbReference>
<dbReference type="InterPro" id="IPR000014">
    <property type="entry name" value="PAS"/>
</dbReference>
<evidence type="ECO:0000256" key="6">
    <source>
        <dbReference type="SAM" id="Coils"/>
    </source>
</evidence>
<feature type="domain" description="PAC" evidence="9">
    <location>
        <begin position="255"/>
        <end position="307"/>
    </location>
</feature>
<evidence type="ECO:0000259" key="9">
    <source>
        <dbReference type="PROSITE" id="PS50113"/>
    </source>
</evidence>
<evidence type="ECO:0000256" key="4">
    <source>
        <dbReference type="ARBA" id="ARBA00022777"/>
    </source>
</evidence>
<dbReference type="SUPFAM" id="SSF47384">
    <property type="entry name" value="Homodimeric domain of signal transducing histidine kinase"/>
    <property type="match status" value="1"/>
</dbReference>
<comment type="catalytic activity">
    <reaction evidence="1">
        <text>ATP + protein L-histidine = ADP + protein N-phospho-L-histidine.</text>
        <dbReference type="EC" id="2.7.13.3"/>
    </reaction>
</comment>
<dbReference type="InterPro" id="IPR001610">
    <property type="entry name" value="PAC"/>
</dbReference>
<dbReference type="EC" id="2.7.13.3" evidence="2"/>
<comment type="caution">
    <text evidence="10">The sequence shown here is derived from an EMBL/GenBank/DDBJ whole genome shotgun (WGS) entry which is preliminary data.</text>
</comment>
<dbReference type="PRINTS" id="PR00344">
    <property type="entry name" value="BCTRLSENSOR"/>
</dbReference>
<dbReference type="PANTHER" id="PTHR43065">
    <property type="entry name" value="SENSOR HISTIDINE KINASE"/>
    <property type="match status" value="1"/>
</dbReference>
<dbReference type="CDD" id="cd00082">
    <property type="entry name" value="HisKA"/>
    <property type="match status" value="1"/>
</dbReference>
<dbReference type="EMBL" id="DSPX01000251">
    <property type="protein sequence ID" value="HGG03638.1"/>
    <property type="molecule type" value="Genomic_DNA"/>
</dbReference>
<dbReference type="CDD" id="cd00130">
    <property type="entry name" value="PAS"/>
    <property type="match status" value="1"/>
</dbReference>
<sequence length="620" mass="68638">MSITKPERTVPLILPLNIDQQIMATQQQNPPPINTYTLADKDLPASLALLQATLEATADGIIAFDLAGCITHYNRRFVEMWGIPDTVLVADGGGLGHRDAVLAHILECLENPEKFLIDIRQLYAQPEAEYCQVLELKKSDGRIIECHSLPFHLGSKIAGRVWSFSDITKLRVTESRLRQSIKELSDIKLALDKAAILAITDANGVITYANNKFCELSKYSGKELIGNTHKVVNSQYHNRKFFADLWETISRGDIWKGEIKNRAKDGSYYWVDTTIIPFLDEAGQPFQYFAIRFDITSRKQVEEALQKSQAKLKRQTQQLQGTLSELQRAQTQLVQNEKMTALGQIAAGLAHEINNPVSFIFGNIAHADSYIKDMLHLIELYQKYGEPLAPEIAAHLEEMDLEFMSEDLPKLLASMKVGAERIREIVLSLRNFSRLDESGRKRVDIHEGIESTLLLLQNRLHGMPDGAIEVIKTYGNLPAVECCAADMNQVFMSILSNAIDALESQPGPRQIQICTEVVAGGDTHEDLPLDAGSYAVIRIADNGPGMPLAVKNRIFDPFFTTKAVGYGTGMGLSIGYQIVVEKHGGHLYCISEPGHGTELVIAIPVGGSTGPDPSPLQKPL</sequence>
<evidence type="ECO:0000256" key="1">
    <source>
        <dbReference type="ARBA" id="ARBA00000085"/>
    </source>
</evidence>
<dbReference type="Pfam" id="PF12860">
    <property type="entry name" value="PAS_7"/>
    <property type="match status" value="1"/>
</dbReference>
<accession>A0A7C3VQG6</accession>
<keyword evidence="4 10" id="KW-0808">Transferase</keyword>
<feature type="domain" description="PAS" evidence="8">
    <location>
        <begin position="197"/>
        <end position="228"/>
    </location>
</feature>
<evidence type="ECO:0000313" key="10">
    <source>
        <dbReference type="EMBL" id="HGG03638.1"/>
    </source>
</evidence>
<dbReference type="InterPro" id="IPR035965">
    <property type="entry name" value="PAS-like_dom_sf"/>
</dbReference>
<evidence type="ECO:0000259" key="8">
    <source>
        <dbReference type="PROSITE" id="PS50112"/>
    </source>
</evidence>
<dbReference type="SUPFAM" id="SSF55785">
    <property type="entry name" value="PYP-like sensor domain (PAS domain)"/>
    <property type="match status" value="2"/>
</dbReference>
<dbReference type="NCBIfam" id="TIGR00229">
    <property type="entry name" value="sensory_box"/>
    <property type="match status" value="1"/>
</dbReference>
<dbReference type="InterPro" id="IPR036890">
    <property type="entry name" value="HATPase_C_sf"/>
</dbReference>
<dbReference type="PANTHER" id="PTHR43065:SF42">
    <property type="entry name" value="TWO-COMPONENT SENSOR PPRA"/>
    <property type="match status" value="1"/>
</dbReference>
<organism evidence="10">
    <name type="scientific">Planktothricoides sp. SpSt-374</name>
    <dbReference type="NCBI Taxonomy" id="2282167"/>
    <lineage>
        <taxon>Bacteria</taxon>
        <taxon>Bacillati</taxon>
        <taxon>Cyanobacteriota</taxon>
        <taxon>Cyanophyceae</taxon>
        <taxon>Oscillatoriophycideae</taxon>
        <taxon>Oscillatoriales</taxon>
        <taxon>Oscillatoriaceae</taxon>
        <taxon>Planktothricoides</taxon>
    </lineage>
</organism>
<keyword evidence="6" id="KW-0175">Coiled coil</keyword>